<sequence>MTSFAKSTILLPLYIYPDEGAWKPLYDAVSAIEDLQSIVIVNPNSGPGSEPWWPNADYVREVAKLNALPNVRVVGYVATTYCQRPIEDVLKDIEKYAERSSDLATVGCGVEGIFFDETTNVYSEEVKTYLDAISEGVKASDGILGDKLVIHNPGTAVDARLAQPGPDVTVTVETSFKVFQTKDYQRWLGSSPYDRESSCYMVHSAPLERVEDLVQELRPRAGFLFVTSRKKDFYQNFRPSWRKFVAAMAQ</sequence>
<dbReference type="InterPro" id="IPR021986">
    <property type="entry name" value="Spherulin4"/>
</dbReference>
<dbReference type="OrthoDB" id="5342184at2759"/>
<dbReference type="Pfam" id="PF12138">
    <property type="entry name" value="Spherulin4"/>
    <property type="match status" value="1"/>
</dbReference>
<keyword evidence="2" id="KW-1185">Reference proteome</keyword>
<evidence type="ECO:0000313" key="2">
    <source>
        <dbReference type="Proteomes" id="UP000799770"/>
    </source>
</evidence>
<dbReference type="PANTHER" id="PTHR35040:SF9">
    <property type="entry name" value="4-LIKE CELL SURFACE PROTEIN, PUTATIVE (AFU_ORTHOLOGUE AFUA_4G14080)-RELATED"/>
    <property type="match status" value="1"/>
</dbReference>
<dbReference type="EMBL" id="ML977350">
    <property type="protein sequence ID" value="KAF2108083.1"/>
    <property type="molecule type" value="Genomic_DNA"/>
</dbReference>
<accession>A0A6A5YM82</accession>
<organism evidence="1 2">
    <name type="scientific">Lophiotrema nucula</name>
    <dbReference type="NCBI Taxonomy" id="690887"/>
    <lineage>
        <taxon>Eukaryota</taxon>
        <taxon>Fungi</taxon>
        <taxon>Dikarya</taxon>
        <taxon>Ascomycota</taxon>
        <taxon>Pezizomycotina</taxon>
        <taxon>Dothideomycetes</taxon>
        <taxon>Pleosporomycetidae</taxon>
        <taxon>Pleosporales</taxon>
        <taxon>Lophiotremataceae</taxon>
        <taxon>Lophiotrema</taxon>
    </lineage>
</organism>
<reference evidence="1" key="1">
    <citation type="journal article" date="2020" name="Stud. Mycol.">
        <title>101 Dothideomycetes genomes: a test case for predicting lifestyles and emergence of pathogens.</title>
        <authorList>
            <person name="Haridas S."/>
            <person name="Albert R."/>
            <person name="Binder M."/>
            <person name="Bloem J."/>
            <person name="Labutti K."/>
            <person name="Salamov A."/>
            <person name="Andreopoulos B."/>
            <person name="Baker S."/>
            <person name="Barry K."/>
            <person name="Bills G."/>
            <person name="Bluhm B."/>
            <person name="Cannon C."/>
            <person name="Castanera R."/>
            <person name="Culley D."/>
            <person name="Daum C."/>
            <person name="Ezra D."/>
            <person name="Gonzalez J."/>
            <person name="Henrissat B."/>
            <person name="Kuo A."/>
            <person name="Liang C."/>
            <person name="Lipzen A."/>
            <person name="Lutzoni F."/>
            <person name="Magnuson J."/>
            <person name="Mondo S."/>
            <person name="Nolan M."/>
            <person name="Ohm R."/>
            <person name="Pangilinan J."/>
            <person name="Park H.-J."/>
            <person name="Ramirez L."/>
            <person name="Alfaro M."/>
            <person name="Sun H."/>
            <person name="Tritt A."/>
            <person name="Yoshinaga Y."/>
            <person name="Zwiers L.-H."/>
            <person name="Turgeon B."/>
            <person name="Goodwin S."/>
            <person name="Spatafora J."/>
            <person name="Crous P."/>
            <person name="Grigoriev I."/>
        </authorList>
    </citation>
    <scope>NUCLEOTIDE SEQUENCE</scope>
    <source>
        <strain evidence="1">CBS 627.86</strain>
    </source>
</reference>
<proteinExistence type="predicted"/>
<dbReference type="Proteomes" id="UP000799770">
    <property type="component" value="Unassembled WGS sequence"/>
</dbReference>
<dbReference type="AlphaFoldDB" id="A0A6A5YM82"/>
<name>A0A6A5YM82_9PLEO</name>
<dbReference type="PANTHER" id="PTHR35040">
    <property type="match status" value="1"/>
</dbReference>
<gene>
    <name evidence="1" type="ORF">BDV96DRAFT_505099</name>
</gene>
<evidence type="ECO:0000313" key="1">
    <source>
        <dbReference type="EMBL" id="KAF2108083.1"/>
    </source>
</evidence>
<protein>
    <submittedName>
        <fullName evidence="1">Spherulation-specific family 4</fullName>
    </submittedName>
</protein>